<dbReference type="AlphaFoldDB" id="A0A160T3I7"/>
<accession>A0A160T3I7</accession>
<name>A0A160T3I7_9CHLR</name>
<evidence type="ECO:0000313" key="1">
    <source>
        <dbReference type="EMBL" id="CUS04334.2"/>
    </source>
</evidence>
<gene>
    <name evidence="1" type="ORF">CFX0092_A2456</name>
</gene>
<protein>
    <submittedName>
        <fullName evidence="1">Uncharacterized protein</fullName>
    </submittedName>
</protein>
<organism evidence="1 2">
    <name type="scientific">Candidatus Promineifilum breve</name>
    <dbReference type="NCBI Taxonomy" id="1806508"/>
    <lineage>
        <taxon>Bacteria</taxon>
        <taxon>Bacillati</taxon>
        <taxon>Chloroflexota</taxon>
        <taxon>Ardenticatenia</taxon>
        <taxon>Candidatus Promineifilales</taxon>
        <taxon>Candidatus Promineifilaceae</taxon>
        <taxon>Candidatus Promineifilum</taxon>
    </lineage>
</organism>
<reference evidence="1" key="1">
    <citation type="submission" date="2016-01" db="EMBL/GenBank/DDBJ databases">
        <authorList>
            <person name="Mcilroy J.S."/>
            <person name="Karst M S."/>
            <person name="Albertsen M."/>
        </authorList>
    </citation>
    <scope>NUCLEOTIDE SEQUENCE</scope>
    <source>
        <strain evidence="1">Cfx-K</strain>
    </source>
</reference>
<keyword evidence="2" id="KW-1185">Reference proteome</keyword>
<dbReference type="RefSeq" id="WP_095043676.1">
    <property type="nucleotide sequence ID" value="NZ_LN890655.1"/>
</dbReference>
<dbReference type="KEGG" id="pbf:CFX0092_A2456"/>
<dbReference type="EMBL" id="LN890655">
    <property type="protein sequence ID" value="CUS04334.2"/>
    <property type="molecule type" value="Genomic_DNA"/>
</dbReference>
<proteinExistence type="predicted"/>
<evidence type="ECO:0000313" key="2">
    <source>
        <dbReference type="Proteomes" id="UP000215027"/>
    </source>
</evidence>
<sequence length="120" mass="13443">MNKRQLQIQRSLGALGIERLTNFINAEPVRESDVLAVRLLRDALDRGEDLEAELLGSTELSDFLDDSGYTFKVTRRSANRFRIALGYQAGPLAGDGGEWEVTFDDEGRVVNVDGEIRWLS</sequence>
<dbReference type="Proteomes" id="UP000215027">
    <property type="component" value="Chromosome I"/>
</dbReference>